<dbReference type="Proteomes" id="UP000221080">
    <property type="component" value="Chromosome 9"/>
</dbReference>
<reference evidence="6" key="2">
    <citation type="submission" date="2025-08" db="UniProtKB">
        <authorList>
            <consortium name="RefSeq"/>
        </authorList>
    </citation>
    <scope>IDENTIFICATION</scope>
    <source>
        <tissue evidence="6">Blood</tissue>
    </source>
</reference>
<evidence type="ECO:0000313" key="5">
    <source>
        <dbReference type="Proteomes" id="UP000221080"/>
    </source>
</evidence>
<name>A0A9F7TMT7_ICTPU</name>
<dbReference type="InterPro" id="IPR007110">
    <property type="entry name" value="Ig-like_dom"/>
</dbReference>
<organism evidence="5 6">
    <name type="scientific">Ictalurus punctatus</name>
    <name type="common">Channel catfish</name>
    <name type="synonym">Silurus punctatus</name>
    <dbReference type="NCBI Taxonomy" id="7998"/>
    <lineage>
        <taxon>Eukaryota</taxon>
        <taxon>Metazoa</taxon>
        <taxon>Chordata</taxon>
        <taxon>Craniata</taxon>
        <taxon>Vertebrata</taxon>
        <taxon>Euteleostomi</taxon>
        <taxon>Actinopterygii</taxon>
        <taxon>Neopterygii</taxon>
        <taxon>Teleostei</taxon>
        <taxon>Ostariophysi</taxon>
        <taxon>Siluriformes</taxon>
        <taxon>Ictaluridae</taxon>
        <taxon>Ictalurus</taxon>
    </lineage>
</organism>
<dbReference type="InterPro" id="IPR050413">
    <property type="entry name" value="TCR_beta_variable"/>
</dbReference>
<sequence length="166" mass="18872">MIRAASILWVLMICHRGLSQSDLVFQTPPDLFGNHKQSVKIQCVHSVPSYNQINWYRETQDQGLTLIGYQYRTSSPQIENDFKLKVEIAGDGNKNVSLTIKNLSSNDSVVHFCAASYTVLHLCFIQYKNPLCKYSHHFINTCSRGLELTHCLTVVVVLQKTKNNLV</sequence>
<dbReference type="InterPro" id="IPR013106">
    <property type="entry name" value="Ig_V-set"/>
</dbReference>
<protein>
    <submittedName>
        <fullName evidence="6">Uncharacterized protein LOC128633578</fullName>
    </submittedName>
</protein>
<feature type="chain" id="PRO_5039952154" evidence="3">
    <location>
        <begin position="20"/>
        <end position="166"/>
    </location>
</feature>
<dbReference type="OrthoDB" id="9049585at2759"/>
<dbReference type="KEGG" id="ipu:128633578"/>
<dbReference type="Pfam" id="PF07686">
    <property type="entry name" value="V-set"/>
    <property type="match status" value="1"/>
</dbReference>
<dbReference type="GO" id="GO:0005886">
    <property type="term" value="C:plasma membrane"/>
    <property type="evidence" value="ECO:0007669"/>
    <property type="project" value="TreeGrafter"/>
</dbReference>
<evidence type="ECO:0000256" key="1">
    <source>
        <dbReference type="ARBA" id="ARBA00022729"/>
    </source>
</evidence>
<dbReference type="Gene3D" id="2.60.40.10">
    <property type="entry name" value="Immunoglobulins"/>
    <property type="match status" value="1"/>
</dbReference>
<evidence type="ECO:0000256" key="2">
    <source>
        <dbReference type="ARBA" id="ARBA00022859"/>
    </source>
</evidence>
<keyword evidence="2" id="KW-0391">Immunity</keyword>
<keyword evidence="5" id="KW-1185">Reference proteome</keyword>
<dbReference type="PROSITE" id="PS50835">
    <property type="entry name" value="IG_LIKE"/>
    <property type="match status" value="1"/>
</dbReference>
<dbReference type="AlphaFoldDB" id="A0A9F7TMT7"/>
<feature type="signal peptide" evidence="3">
    <location>
        <begin position="1"/>
        <end position="19"/>
    </location>
</feature>
<evidence type="ECO:0000259" key="4">
    <source>
        <dbReference type="PROSITE" id="PS50835"/>
    </source>
</evidence>
<dbReference type="SUPFAM" id="SSF48726">
    <property type="entry name" value="Immunoglobulin"/>
    <property type="match status" value="1"/>
</dbReference>
<dbReference type="InterPro" id="IPR036179">
    <property type="entry name" value="Ig-like_dom_sf"/>
</dbReference>
<dbReference type="InterPro" id="IPR013783">
    <property type="entry name" value="Ig-like_fold"/>
</dbReference>
<dbReference type="GeneID" id="128633578"/>
<proteinExistence type="predicted"/>
<reference evidence="5" key="1">
    <citation type="journal article" date="2016" name="Nat. Commun.">
        <title>The channel catfish genome sequence provides insights into the evolution of scale formation in teleosts.</title>
        <authorList>
            <person name="Liu Z."/>
            <person name="Liu S."/>
            <person name="Yao J."/>
            <person name="Bao L."/>
            <person name="Zhang J."/>
            <person name="Li Y."/>
            <person name="Jiang C."/>
            <person name="Sun L."/>
            <person name="Wang R."/>
            <person name="Zhang Y."/>
            <person name="Zhou T."/>
            <person name="Zeng Q."/>
            <person name="Fu Q."/>
            <person name="Gao S."/>
            <person name="Li N."/>
            <person name="Koren S."/>
            <person name="Jiang Y."/>
            <person name="Zimin A."/>
            <person name="Xu P."/>
            <person name="Phillippy A.M."/>
            <person name="Geng X."/>
            <person name="Song L."/>
            <person name="Sun F."/>
            <person name="Li C."/>
            <person name="Wang X."/>
            <person name="Chen A."/>
            <person name="Jin Y."/>
            <person name="Yuan Z."/>
            <person name="Yang Y."/>
            <person name="Tan S."/>
            <person name="Peatman E."/>
            <person name="Lu J."/>
            <person name="Qin Z."/>
            <person name="Dunham R."/>
            <person name="Li Z."/>
            <person name="Sonstegard T."/>
            <person name="Feng J."/>
            <person name="Danzmann R.G."/>
            <person name="Schroeder S."/>
            <person name="Scheffler B."/>
            <person name="Duke M.V."/>
            <person name="Ballard L."/>
            <person name="Kucuktas H."/>
            <person name="Kaltenboeck L."/>
            <person name="Liu H."/>
            <person name="Armbruster J."/>
            <person name="Xie Y."/>
            <person name="Kirby M.L."/>
            <person name="Tian Y."/>
            <person name="Flanagan M.E."/>
            <person name="Mu W."/>
            <person name="Waldbieser G.C."/>
        </authorList>
    </citation>
    <scope>NUCLEOTIDE SEQUENCE [LARGE SCALE GENOMIC DNA]</scope>
    <source>
        <strain evidence="5">SDA103</strain>
    </source>
</reference>
<gene>
    <name evidence="6" type="primary">LOC128633578</name>
</gene>
<feature type="domain" description="Ig-like" evidence="4">
    <location>
        <begin position="37"/>
        <end position="116"/>
    </location>
</feature>
<dbReference type="SMART" id="SM00406">
    <property type="entry name" value="IGv"/>
    <property type="match status" value="1"/>
</dbReference>
<dbReference type="GO" id="GO:0007166">
    <property type="term" value="P:cell surface receptor signaling pathway"/>
    <property type="evidence" value="ECO:0007669"/>
    <property type="project" value="TreeGrafter"/>
</dbReference>
<dbReference type="PANTHER" id="PTHR23268">
    <property type="entry name" value="T-CELL RECEPTOR BETA CHAIN"/>
    <property type="match status" value="1"/>
</dbReference>
<dbReference type="RefSeq" id="XP_053538654.1">
    <property type="nucleotide sequence ID" value="XM_053682679.1"/>
</dbReference>
<evidence type="ECO:0000313" key="6">
    <source>
        <dbReference type="RefSeq" id="XP_053538654.1"/>
    </source>
</evidence>
<accession>A0A9F7TMT7</accession>
<keyword evidence="1 3" id="KW-0732">Signal</keyword>
<evidence type="ECO:0000256" key="3">
    <source>
        <dbReference type="SAM" id="SignalP"/>
    </source>
</evidence>
<dbReference type="GO" id="GO:0002376">
    <property type="term" value="P:immune system process"/>
    <property type="evidence" value="ECO:0007669"/>
    <property type="project" value="UniProtKB-KW"/>
</dbReference>